<reference evidence="14 15" key="1">
    <citation type="submission" date="2016-07" db="EMBL/GenBank/DDBJ databases">
        <title>Pervasive Adenine N6-methylation of Active Genes in Fungi.</title>
        <authorList>
            <consortium name="DOE Joint Genome Institute"/>
            <person name="Mondo S.J."/>
            <person name="Dannebaum R.O."/>
            <person name="Kuo R.C."/>
            <person name="Labutti K."/>
            <person name="Haridas S."/>
            <person name="Kuo A."/>
            <person name="Salamov A."/>
            <person name="Ahrendt S.R."/>
            <person name="Lipzen A."/>
            <person name="Sullivan W."/>
            <person name="Andreopoulos W.B."/>
            <person name="Clum A."/>
            <person name="Lindquist E."/>
            <person name="Daum C."/>
            <person name="Ramamoorthy G.K."/>
            <person name="Gryganskyi A."/>
            <person name="Culley D."/>
            <person name="Magnuson J.K."/>
            <person name="James T.Y."/>
            <person name="O'Malley M.A."/>
            <person name="Stajich J.E."/>
            <person name="Spatafora J.W."/>
            <person name="Visel A."/>
            <person name="Grigoriev I.V."/>
        </authorList>
    </citation>
    <scope>NUCLEOTIDE SEQUENCE [LARGE SCALE GENOMIC DNA]</scope>
    <source>
        <strain evidence="14 15">PL171</strain>
    </source>
</reference>
<dbReference type="InterPro" id="IPR036961">
    <property type="entry name" value="Kinesin_motor_dom_sf"/>
</dbReference>
<feature type="compositionally biased region" description="Basic and acidic residues" evidence="12">
    <location>
        <begin position="970"/>
        <end position="984"/>
    </location>
</feature>
<feature type="coiled-coil region" evidence="11">
    <location>
        <begin position="335"/>
        <end position="369"/>
    </location>
</feature>
<dbReference type="CDD" id="cd01369">
    <property type="entry name" value="KISc_KHC_KIF5"/>
    <property type="match status" value="1"/>
</dbReference>
<dbReference type="Gene3D" id="3.40.850.10">
    <property type="entry name" value="Kinesin motor domain"/>
    <property type="match status" value="1"/>
</dbReference>
<keyword evidence="7 9" id="KW-0505">Motor protein</keyword>
<keyword evidence="3 10" id="KW-0493">Microtubule</keyword>
<organism evidence="14 15">
    <name type="scientific">Catenaria anguillulae PL171</name>
    <dbReference type="NCBI Taxonomy" id="765915"/>
    <lineage>
        <taxon>Eukaryota</taxon>
        <taxon>Fungi</taxon>
        <taxon>Fungi incertae sedis</taxon>
        <taxon>Blastocladiomycota</taxon>
        <taxon>Blastocladiomycetes</taxon>
        <taxon>Blastocladiales</taxon>
        <taxon>Catenariaceae</taxon>
        <taxon>Catenaria</taxon>
    </lineage>
</organism>
<dbReference type="Proteomes" id="UP000193411">
    <property type="component" value="Unassembled WGS sequence"/>
</dbReference>
<protein>
    <recommendedName>
        <fullName evidence="10">Kinesin-like protein</fullName>
    </recommendedName>
</protein>
<keyword evidence="6 11" id="KW-0175">Coiled coil</keyword>
<feature type="region of interest" description="Disordered" evidence="12">
    <location>
        <begin position="957"/>
        <end position="996"/>
    </location>
</feature>
<dbReference type="PANTHER" id="PTHR47969">
    <property type="entry name" value="CHROMOSOME-ASSOCIATED KINESIN KIF4A-RELATED"/>
    <property type="match status" value="1"/>
</dbReference>
<dbReference type="InterPro" id="IPR001752">
    <property type="entry name" value="Kinesin_motor_dom"/>
</dbReference>
<dbReference type="InterPro" id="IPR059182">
    <property type="entry name" value="Khc_C"/>
</dbReference>
<dbReference type="GO" id="GO:0007018">
    <property type="term" value="P:microtubule-based movement"/>
    <property type="evidence" value="ECO:0007669"/>
    <property type="project" value="InterPro"/>
</dbReference>
<dbReference type="GO" id="GO:0008017">
    <property type="term" value="F:microtubule binding"/>
    <property type="evidence" value="ECO:0007669"/>
    <property type="project" value="InterPro"/>
</dbReference>
<evidence type="ECO:0000256" key="4">
    <source>
        <dbReference type="ARBA" id="ARBA00022741"/>
    </source>
</evidence>
<dbReference type="GO" id="GO:0005875">
    <property type="term" value="C:microtubule associated complex"/>
    <property type="evidence" value="ECO:0007669"/>
    <property type="project" value="TreeGrafter"/>
</dbReference>
<keyword evidence="5 9" id="KW-0067">ATP-binding</keyword>
<dbReference type="GO" id="GO:0005524">
    <property type="term" value="F:ATP binding"/>
    <property type="evidence" value="ECO:0007669"/>
    <property type="project" value="UniProtKB-UniRule"/>
</dbReference>
<feature type="region of interest" description="Disordered" evidence="12">
    <location>
        <begin position="681"/>
        <end position="704"/>
    </location>
</feature>
<feature type="coiled-coil region" evidence="11">
    <location>
        <begin position="822"/>
        <end position="925"/>
    </location>
</feature>
<evidence type="ECO:0000256" key="11">
    <source>
        <dbReference type="SAM" id="Coils"/>
    </source>
</evidence>
<comment type="subcellular location">
    <subcellularLocation>
        <location evidence="1">Cytoplasm</location>
        <location evidence="1">Cytoskeleton</location>
    </subcellularLocation>
</comment>
<dbReference type="GO" id="GO:0005874">
    <property type="term" value="C:microtubule"/>
    <property type="evidence" value="ECO:0007669"/>
    <property type="project" value="UniProtKB-KW"/>
</dbReference>
<evidence type="ECO:0000313" key="14">
    <source>
        <dbReference type="EMBL" id="ORZ30468.1"/>
    </source>
</evidence>
<dbReference type="InterPro" id="IPR027417">
    <property type="entry name" value="P-loop_NTPase"/>
</dbReference>
<keyword evidence="2" id="KW-0963">Cytoplasm</keyword>
<feature type="domain" description="Kinesin motor" evidence="13">
    <location>
        <begin position="6"/>
        <end position="330"/>
    </location>
</feature>
<feature type="coiled-coil region" evidence="11">
    <location>
        <begin position="519"/>
        <end position="560"/>
    </location>
</feature>
<feature type="coiled-coil region" evidence="11">
    <location>
        <begin position="741"/>
        <end position="768"/>
    </location>
</feature>
<dbReference type="CDD" id="cd23649">
    <property type="entry name" value="Khc_CBD_cc"/>
    <property type="match status" value="1"/>
</dbReference>
<dbReference type="FunFam" id="3.40.850.10:FF:000031">
    <property type="entry name" value="Kinesin-like protein"/>
    <property type="match status" value="1"/>
</dbReference>
<evidence type="ECO:0000256" key="9">
    <source>
        <dbReference type="PROSITE-ProRule" id="PRU00283"/>
    </source>
</evidence>
<evidence type="ECO:0000256" key="3">
    <source>
        <dbReference type="ARBA" id="ARBA00022701"/>
    </source>
</evidence>
<feature type="coiled-coil region" evidence="11">
    <location>
        <begin position="617"/>
        <end position="672"/>
    </location>
</feature>
<evidence type="ECO:0000256" key="10">
    <source>
        <dbReference type="RuleBase" id="RU000394"/>
    </source>
</evidence>
<dbReference type="SMART" id="SM00129">
    <property type="entry name" value="KISc"/>
    <property type="match status" value="1"/>
</dbReference>
<evidence type="ECO:0000256" key="2">
    <source>
        <dbReference type="ARBA" id="ARBA00022490"/>
    </source>
</evidence>
<evidence type="ECO:0000313" key="15">
    <source>
        <dbReference type="Proteomes" id="UP000193411"/>
    </source>
</evidence>
<feature type="coiled-coil region" evidence="11">
    <location>
        <begin position="453"/>
        <end position="483"/>
    </location>
</feature>
<proteinExistence type="inferred from homology"/>
<keyword evidence="4 9" id="KW-0547">Nucleotide-binding</keyword>
<dbReference type="OrthoDB" id="3176171at2759"/>
<feature type="binding site" evidence="9">
    <location>
        <begin position="88"/>
        <end position="95"/>
    </location>
    <ligand>
        <name>ATP</name>
        <dbReference type="ChEBI" id="CHEBI:30616"/>
    </ligand>
</feature>
<dbReference type="GO" id="GO:0003777">
    <property type="term" value="F:microtubule motor activity"/>
    <property type="evidence" value="ECO:0007669"/>
    <property type="project" value="InterPro"/>
</dbReference>
<gene>
    <name evidence="14" type="ORF">BCR44DRAFT_148593</name>
</gene>
<name>A0A1Y2H7A7_9FUNG</name>
<dbReference type="PRINTS" id="PR00380">
    <property type="entry name" value="KINESINHEAVY"/>
</dbReference>
<dbReference type="GO" id="GO:0051231">
    <property type="term" value="P:spindle elongation"/>
    <property type="evidence" value="ECO:0007669"/>
    <property type="project" value="TreeGrafter"/>
</dbReference>
<dbReference type="PROSITE" id="PS00411">
    <property type="entry name" value="KINESIN_MOTOR_1"/>
    <property type="match status" value="1"/>
</dbReference>
<dbReference type="Pfam" id="PF00225">
    <property type="entry name" value="Kinesin"/>
    <property type="match status" value="1"/>
</dbReference>
<dbReference type="PANTHER" id="PTHR47969:SF15">
    <property type="entry name" value="CHROMOSOME-ASSOCIATED KINESIN KIF4A-RELATED"/>
    <property type="match status" value="1"/>
</dbReference>
<dbReference type="SUPFAM" id="SSF52540">
    <property type="entry name" value="P-loop containing nucleoside triphosphate hydrolases"/>
    <property type="match status" value="1"/>
</dbReference>
<evidence type="ECO:0000256" key="7">
    <source>
        <dbReference type="ARBA" id="ARBA00023175"/>
    </source>
</evidence>
<evidence type="ECO:0000256" key="6">
    <source>
        <dbReference type="ARBA" id="ARBA00023054"/>
    </source>
</evidence>
<dbReference type="GO" id="GO:0007052">
    <property type="term" value="P:mitotic spindle organization"/>
    <property type="evidence" value="ECO:0007669"/>
    <property type="project" value="TreeGrafter"/>
</dbReference>
<evidence type="ECO:0000256" key="5">
    <source>
        <dbReference type="ARBA" id="ARBA00022840"/>
    </source>
</evidence>
<keyword evidence="8" id="KW-0206">Cytoskeleton</keyword>
<evidence type="ECO:0000256" key="12">
    <source>
        <dbReference type="SAM" id="MobiDB-lite"/>
    </source>
</evidence>
<sequence>MASSGNIRVVLRFRPQNKREIAEGGVPIVSFDETGESVRMDGQEFQGSFTFDRVFDPTKPQEYVFNEAVKPIVDEVIKGYNGTVFAYGQTGSGKTYTMMGADIDDDAQKGVIPRITEQIFANIVEAPSNLEFTVKVSYLEIYMEKIRDLLNPAQDNLPVHEEKSRGVYVKGLLEVYVSSVAEVYEVMRRGQSSRVVAYTNMNAESSRSHSMFVITINQKDVTAGTSRSGKLYLVDLAGSEKVGKTGASGQTLEEAKKINKSLTALGMVINALTDGKSTHVPYRDSKLTRILQESLGGNSRTTLIINASPSSFNEAETLSTLRFGMRAKSIKNKAKINAELSASELKVLLKKAEQKVVSFKEYIVALEGEVVLWRQGQSVPADKQVTMDKFTAGTLGSPVAAASPAATSPTASTAALAAAPANGAVAAVAAAVVDRTGSPAPAPLVDDEREEFLRRENELMDDLTKKESELDKERKLTAALTQELDMLKVREAEVFDENKDLTASLHTLKMQLEKVTFASAENEITMEALKEKNAELEVEIEKVRKEIEMAVQQRRVADDEDKEKRRQEKMAAMMAELDPTLAISDKERAVRESLQTLLQDLPAASAQLDAALESKDVEVVTRELANAKKQMENMSAQLKSLSFENEMVNRKRADLEARLTTLELEYEDLLGKFITAEAKGAQNKTIQDEESRVNGTADSGASDHLTDLKDKLEAQYANKRDAYVGEIDQLKADLFAKNEQVSQLLAAKETLEKSTEQLTAQLHAAKREAGLALAKLSNLDKPESEKDRDLERIKKTMAAQLSEFDAMKKALMRDLQDRCEKVVELELSLDEIREQYNNMLRNNNIKATQKKMAFLERNLEQLTGVQKQLVEQNTVLKKEIAIAERKLVTRNERIQTLEDMLEETQAKLAAQKLHFEAQLKDLQRKLREQVPAGGMPAPEPWTWGRIAKPLRGGGAGNISVVDDSADYDPMDDRPPSARRLDAGNKRSSWLGFMGKR</sequence>
<comment type="caution">
    <text evidence="14">The sequence shown here is derived from an EMBL/GenBank/DDBJ whole genome shotgun (WGS) entry which is preliminary data.</text>
</comment>
<dbReference type="InterPro" id="IPR027640">
    <property type="entry name" value="Kinesin-like_fam"/>
</dbReference>
<dbReference type="STRING" id="765915.A0A1Y2H7A7"/>
<dbReference type="EMBL" id="MCFL01000084">
    <property type="protein sequence ID" value="ORZ30468.1"/>
    <property type="molecule type" value="Genomic_DNA"/>
</dbReference>
<keyword evidence="15" id="KW-1185">Reference proteome</keyword>
<dbReference type="PROSITE" id="PS50067">
    <property type="entry name" value="KINESIN_MOTOR_2"/>
    <property type="match status" value="1"/>
</dbReference>
<evidence type="ECO:0000259" key="13">
    <source>
        <dbReference type="PROSITE" id="PS50067"/>
    </source>
</evidence>
<dbReference type="InterPro" id="IPR019821">
    <property type="entry name" value="Kinesin_motor_CS"/>
</dbReference>
<dbReference type="AlphaFoldDB" id="A0A1Y2H7A7"/>
<comment type="similarity">
    <text evidence="9 10">Belongs to the TRAFAC class myosin-kinesin ATPase superfamily. Kinesin family.</text>
</comment>
<accession>A0A1Y2H7A7</accession>
<evidence type="ECO:0000256" key="1">
    <source>
        <dbReference type="ARBA" id="ARBA00004245"/>
    </source>
</evidence>
<evidence type="ECO:0000256" key="8">
    <source>
        <dbReference type="ARBA" id="ARBA00023212"/>
    </source>
</evidence>